<evidence type="ECO:0000259" key="1">
    <source>
        <dbReference type="Pfam" id="PF01048"/>
    </source>
</evidence>
<dbReference type="InterPro" id="IPR000845">
    <property type="entry name" value="Nucleoside_phosphorylase_d"/>
</dbReference>
<reference evidence="3" key="1">
    <citation type="journal article" date="2019" name="Int. J. Syst. Evol. Microbiol.">
        <title>The Global Catalogue of Microorganisms (GCM) 10K type strain sequencing project: providing services to taxonomists for standard genome sequencing and annotation.</title>
        <authorList>
            <consortium name="The Broad Institute Genomics Platform"/>
            <consortium name="The Broad Institute Genome Sequencing Center for Infectious Disease"/>
            <person name="Wu L."/>
            <person name="Ma J."/>
        </authorList>
    </citation>
    <scope>NUCLEOTIDE SEQUENCE [LARGE SCALE GENOMIC DNA]</scope>
    <source>
        <strain evidence="3">KCTC 22245</strain>
    </source>
</reference>
<evidence type="ECO:0000313" key="2">
    <source>
        <dbReference type="EMBL" id="MFC3301944.1"/>
    </source>
</evidence>
<keyword evidence="3" id="KW-1185">Reference proteome</keyword>
<accession>A0ABV7M917</accession>
<dbReference type="PANTHER" id="PTHR46832">
    <property type="entry name" value="5'-METHYLTHIOADENOSINE/S-ADENOSYLHOMOCYSTEINE NUCLEOSIDASE"/>
    <property type="match status" value="1"/>
</dbReference>
<dbReference type="Pfam" id="PF01048">
    <property type="entry name" value="PNP_UDP_1"/>
    <property type="match status" value="2"/>
</dbReference>
<dbReference type="RefSeq" id="WP_189573848.1">
    <property type="nucleotide sequence ID" value="NZ_BMXU01000001.1"/>
</dbReference>
<dbReference type="Gene3D" id="3.40.50.1580">
    <property type="entry name" value="Nucleoside phosphorylase domain"/>
    <property type="match status" value="1"/>
</dbReference>
<feature type="domain" description="Nucleoside phosphorylase" evidence="1">
    <location>
        <begin position="39"/>
        <end position="81"/>
    </location>
</feature>
<feature type="domain" description="Nucleoside phosphorylase" evidence="1">
    <location>
        <begin position="94"/>
        <end position="160"/>
    </location>
</feature>
<sequence>MKLGIVCGLQSEKAALGRLDHACAISGANAARAYEGAKRLAGEGAECLVSIGLAGALMAHLKPGDLLLPEAVVDRDGRRFRCHPLSGELPRSAHGAPVLGADDIIRTPEEKAELARTFGASAVDMESHAVARAAFEHHLPLYVIRAVADTAAQALPPSTEGAVQEDGSVNSLKTIAGLLARPGDLPDLIALGTQASKGLETLRTKGRGLIAALAAA</sequence>
<dbReference type="InterPro" id="IPR035994">
    <property type="entry name" value="Nucleoside_phosphorylase_sf"/>
</dbReference>
<proteinExistence type="predicted"/>
<dbReference type="Proteomes" id="UP001595607">
    <property type="component" value="Unassembled WGS sequence"/>
</dbReference>
<gene>
    <name evidence="2" type="ORF">ACFONP_04290</name>
</gene>
<dbReference type="EMBL" id="JBHRVA010000002">
    <property type="protein sequence ID" value="MFC3301944.1"/>
    <property type="molecule type" value="Genomic_DNA"/>
</dbReference>
<evidence type="ECO:0000313" key="3">
    <source>
        <dbReference type="Proteomes" id="UP001595607"/>
    </source>
</evidence>
<dbReference type="PANTHER" id="PTHR46832:SF1">
    <property type="entry name" value="5'-METHYLTHIOADENOSINE_S-ADENOSYLHOMOCYSTEINE NUCLEOSIDASE"/>
    <property type="match status" value="1"/>
</dbReference>
<dbReference type="SUPFAM" id="SSF53167">
    <property type="entry name" value="Purine and uridine phosphorylases"/>
    <property type="match status" value="1"/>
</dbReference>
<protein>
    <submittedName>
        <fullName evidence="2">Purine phosphorylase</fullName>
    </submittedName>
</protein>
<organism evidence="2 3">
    <name type="scientific">Parvularcula lutaonensis</name>
    <dbReference type="NCBI Taxonomy" id="491923"/>
    <lineage>
        <taxon>Bacteria</taxon>
        <taxon>Pseudomonadati</taxon>
        <taxon>Pseudomonadota</taxon>
        <taxon>Alphaproteobacteria</taxon>
        <taxon>Parvularculales</taxon>
        <taxon>Parvularculaceae</taxon>
        <taxon>Parvularcula</taxon>
    </lineage>
</organism>
<name>A0ABV7M917_9PROT</name>
<comment type="caution">
    <text evidence="2">The sequence shown here is derived from an EMBL/GenBank/DDBJ whole genome shotgun (WGS) entry which is preliminary data.</text>
</comment>